<evidence type="ECO:0008006" key="5">
    <source>
        <dbReference type="Google" id="ProtNLM"/>
    </source>
</evidence>
<keyword evidence="2" id="KW-0472">Membrane</keyword>
<dbReference type="PANTHER" id="PTHR34677">
    <property type="match status" value="1"/>
</dbReference>
<evidence type="ECO:0000256" key="1">
    <source>
        <dbReference type="SAM" id="MobiDB-lite"/>
    </source>
</evidence>
<dbReference type="PANTHER" id="PTHR34677:SF3">
    <property type="entry name" value="BACTERIAL IG-LIKE DOMAIN-CONTAINING PROTEIN"/>
    <property type="match status" value="1"/>
</dbReference>
<keyword evidence="4" id="KW-1185">Reference proteome</keyword>
<feature type="transmembrane region" description="Helical" evidence="2">
    <location>
        <begin position="21"/>
        <end position="40"/>
    </location>
</feature>
<organism evidence="3 4">
    <name type="scientific">Sphagnum jensenii</name>
    <dbReference type="NCBI Taxonomy" id="128206"/>
    <lineage>
        <taxon>Eukaryota</taxon>
        <taxon>Viridiplantae</taxon>
        <taxon>Streptophyta</taxon>
        <taxon>Embryophyta</taxon>
        <taxon>Bryophyta</taxon>
        <taxon>Sphagnophytina</taxon>
        <taxon>Sphagnopsida</taxon>
        <taxon>Sphagnales</taxon>
        <taxon>Sphagnaceae</taxon>
        <taxon>Sphagnum</taxon>
    </lineage>
</organism>
<feature type="compositionally biased region" description="Polar residues" evidence="1">
    <location>
        <begin position="1237"/>
        <end position="1265"/>
    </location>
</feature>
<feature type="compositionally biased region" description="Polar residues" evidence="1">
    <location>
        <begin position="1105"/>
        <end position="1116"/>
    </location>
</feature>
<evidence type="ECO:0000256" key="2">
    <source>
        <dbReference type="SAM" id="Phobius"/>
    </source>
</evidence>
<dbReference type="EMBL" id="OZ020098">
    <property type="protein sequence ID" value="CAK9269863.1"/>
    <property type="molecule type" value="Genomic_DNA"/>
</dbReference>
<feature type="transmembrane region" description="Helical" evidence="2">
    <location>
        <begin position="709"/>
        <end position="732"/>
    </location>
</feature>
<feature type="transmembrane region" description="Helical" evidence="2">
    <location>
        <begin position="674"/>
        <end position="697"/>
    </location>
</feature>
<name>A0ABP0WW57_9BRYO</name>
<feature type="transmembrane region" description="Helical" evidence="2">
    <location>
        <begin position="738"/>
        <end position="766"/>
    </location>
</feature>
<feature type="region of interest" description="Disordered" evidence="1">
    <location>
        <begin position="1149"/>
        <end position="1180"/>
    </location>
</feature>
<feature type="transmembrane region" description="Helical" evidence="2">
    <location>
        <begin position="907"/>
        <end position="926"/>
    </location>
</feature>
<keyword evidence="2" id="KW-1133">Transmembrane helix</keyword>
<proteinExistence type="predicted"/>
<keyword evidence="2" id="KW-0812">Transmembrane</keyword>
<feature type="region of interest" description="Disordered" evidence="1">
    <location>
        <begin position="1054"/>
        <end position="1136"/>
    </location>
</feature>
<reference evidence="3" key="1">
    <citation type="submission" date="2024-02" db="EMBL/GenBank/DDBJ databases">
        <authorList>
            <consortium name="ELIXIR-Norway"/>
            <consortium name="Elixir Norway"/>
        </authorList>
    </citation>
    <scope>NUCLEOTIDE SEQUENCE</scope>
</reference>
<feature type="transmembrane region" description="Helical" evidence="2">
    <location>
        <begin position="970"/>
        <end position="990"/>
    </location>
</feature>
<feature type="transmembrane region" description="Helical" evidence="2">
    <location>
        <begin position="471"/>
        <end position="491"/>
    </location>
</feature>
<sequence length="1280" mass="139685">MTRDSSWLLQWMETLRSVLQLWHWSFVVVCLLSTTQILLVQGERTAPLSIAFTEAPPPITSRTNATFRFHIVGANGSDPCRQSQCAIQCKLDQGDFQACLSHQDSYVSLANGRHVFTVTVKMSSGASAVSQFNWTVDTIPPTAVVDAGQAYTNAVNVTVNITFSEVCDQDGGFVCPSTSSCDLLVYGAGVVVPSTFQEIEHGLVYSAIVMLSTQVPSGKATIVIAKRACADMAGNLFERSANSSFVIRFDRSAPSVNLWTAIPDSQVLISNQSRTIQATNSVADLIIFLDFSQPVTSTANELQQILEVSTGVLTSIQRRSFGIQRFGYILGNISSITVVTVTLPGNRVRSIYGTLAAETTNTTFLFDRERPEVQLSTIAPAKTKSHIIPVLIQFTEPVFLFNSSGVTISGGNLTSFIQVSETTYALEVYIFDNTLMRIAVSENQTMDIAGNLNLASPILKVQQYMAPEVSVVLYFFTTAGLLTTALASAALSVSSASLAAAGAPSSWMSGSLVAGPSSNLLGMASHLQVFALSDWLDVSLPIEYSETVEGLQWLIPNVRTPWQHSQTSRSSSIYGTHIVSNLPIVVQSLDHGGRQLLMMGDTFCSPLEEELGNYVHRGRFLGSNTSLFGPALIAGEYKLYFLVDSCVCLFLFPYSPQILFDDPCCRWQDFQRNMFWLAVVGGGLILLHVLTLLFLWWRTNFFPKGALIVPRFELFLLVLALPAMCQASAFTIRGGTEAGIGVGVLLLLIPASFLLSVSIFLIYGIFMGELVQYQETCNGMQASRQHNLLLTLLAGSGRPGKWFQKKGLDSMLLPRYGILFEDLKGPPTSMNLCEGNSTITLQKLVATQVNRVEQIRTTSSNNKMDEILVSFARKVLGAAQCAYILVDLGRRILIGLLFGFYSGSGNSWRQVIVVLTYTVLQLLYLVVLKPFRKRGVQLAESISLFSQAGIFAAAIVLIARDQPTENHTEIGILMLVLLLVSFVAQFANVWHALMNQLCHLASSNKPSVMEGLEKLGHGFLLPFLPRESWSRFVNAECKSPAAVIPAAPLCVPDEEQSYHDQETGLRSPEQGFTQAENPLFSPEPSGLFHPRSMKLPANGNDDASPLSSVESPTQSLPGPGKQSGSRKRSKGSIKDTQKHELRMLQELARASFSPTRKDEEFSSYLQGAGGTGTTASSPMHISSPIISPGHMDRRLSLHCRQIAGNESCTDDSLSNATFDGEITPEHLLTSVLETSYSGDAATSSSRRSIPKASRQQTYSHSQNLLPSRDAISPIRPLEER</sequence>
<accession>A0ABP0WW57</accession>
<feature type="transmembrane region" description="Helical" evidence="2">
    <location>
        <begin position="938"/>
        <end position="958"/>
    </location>
</feature>
<evidence type="ECO:0000313" key="3">
    <source>
        <dbReference type="EMBL" id="CAK9269863.1"/>
    </source>
</evidence>
<evidence type="ECO:0000313" key="4">
    <source>
        <dbReference type="Proteomes" id="UP001497444"/>
    </source>
</evidence>
<dbReference type="Proteomes" id="UP001497444">
    <property type="component" value="Chromosome 3"/>
</dbReference>
<protein>
    <recommendedName>
        <fullName evidence="5">Bacterial Ig-like domain-containing protein</fullName>
    </recommendedName>
</protein>
<feature type="region of interest" description="Disordered" evidence="1">
    <location>
        <begin position="1237"/>
        <end position="1280"/>
    </location>
</feature>
<gene>
    <name evidence="3" type="ORF">CSSPJE1EN1_LOCUS15341</name>
</gene>